<dbReference type="GO" id="GO:0045505">
    <property type="term" value="F:dynein intermediate chain binding"/>
    <property type="evidence" value="ECO:0007669"/>
    <property type="project" value="TreeGrafter"/>
</dbReference>
<sequence>ARTRDGLQQNLANRPAKSGIAVQLAPNPTARTECSNSGKFLATALAFDEFWPSGRGVLLRRRVRSARRIAAKASVAPCSQLWLATRLYNRLGVADQNGTLSGGLQALQTLLKASGRRTRNDIWHPDEIGEGESAPEYEMHFRQAVSPEDMFLGTGNKTPATASCEQMVPQSSRAFLDRSAIDFASKDSQRLALEQWKGSYGRLCCRSEDITDSELFYHVTKVNETIRTSIAGAPPASSNLHAITSSLRRPAIGRQELVLSKFAYKEYRSASKLPGHKVANEVKLGTFARNFLTFVRLVTGWGFAPAKCGGPRFRVRQVRLRLCQPHYHLINKREYDFANF</sequence>
<protein>
    <submittedName>
        <fullName evidence="2">Arf-GAP domain-containing protein</fullName>
    </submittedName>
</protein>
<reference evidence="2" key="1">
    <citation type="submission" date="2016-11" db="UniProtKB">
        <authorList>
            <consortium name="WormBaseParasite"/>
        </authorList>
    </citation>
    <scope>IDENTIFICATION</scope>
</reference>
<evidence type="ECO:0000313" key="1">
    <source>
        <dbReference type="Proteomes" id="UP000095280"/>
    </source>
</evidence>
<keyword evidence="1" id="KW-1185">Reference proteome</keyword>
<dbReference type="Proteomes" id="UP000095280">
    <property type="component" value="Unplaced"/>
</dbReference>
<dbReference type="GO" id="GO:0051087">
    <property type="term" value="F:protein-folding chaperone binding"/>
    <property type="evidence" value="ECO:0007669"/>
    <property type="project" value="InterPro"/>
</dbReference>
<evidence type="ECO:0000313" key="2">
    <source>
        <dbReference type="WBParaSite" id="maker-unitig_27178-snap-gene-0.2-mRNA-1"/>
    </source>
</evidence>
<dbReference type="PANTHER" id="PTHR21083:SF0">
    <property type="entry name" value="DYNEIN AXONEMAL ASSEMBLY FACTOR 6"/>
    <property type="match status" value="1"/>
</dbReference>
<dbReference type="InterPro" id="IPR026697">
    <property type="entry name" value="DNAAF6"/>
</dbReference>
<dbReference type="AlphaFoldDB" id="A0A1I8FAU4"/>
<dbReference type="GO" id="GO:0005737">
    <property type="term" value="C:cytoplasm"/>
    <property type="evidence" value="ECO:0007669"/>
    <property type="project" value="TreeGrafter"/>
</dbReference>
<organism evidence="1 2">
    <name type="scientific">Macrostomum lignano</name>
    <dbReference type="NCBI Taxonomy" id="282301"/>
    <lineage>
        <taxon>Eukaryota</taxon>
        <taxon>Metazoa</taxon>
        <taxon>Spiralia</taxon>
        <taxon>Lophotrochozoa</taxon>
        <taxon>Platyhelminthes</taxon>
        <taxon>Rhabditophora</taxon>
        <taxon>Macrostomorpha</taxon>
        <taxon>Macrostomida</taxon>
        <taxon>Macrostomidae</taxon>
        <taxon>Macrostomum</taxon>
    </lineage>
</organism>
<accession>A0A1I8FAU4</accession>
<proteinExistence type="predicted"/>
<dbReference type="WBParaSite" id="maker-unitig_27178-snap-gene-0.2-mRNA-1">
    <property type="protein sequence ID" value="maker-unitig_27178-snap-gene-0.2-mRNA-1"/>
    <property type="gene ID" value="maker-unitig_27178-snap-gene-0.2"/>
</dbReference>
<dbReference type="GO" id="GO:0070286">
    <property type="term" value="P:axonemal dynein complex assembly"/>
    <property type="evidence" value="ECO:0007669"/>
    <property type="project" value="InterPro"/>
</dbReference>
<name>A0A1I8FAU4_9PLAT</name>
<dbReference type="PANTHER" id="PTHR21083">
    <property type="entry name" value="TWISTER"/>
    <property type="match status" value="1"/>
</dbReference>